<dbReference type="PANTHER" id="PTHR30352">
    <property type="entry name" value="PYRUVATE FORMATE-LYASE-ACTIVATING ENZYME"/>
    <property type="match status" value="1"/>
</dbReference>
<keyword evidence="3" id="KW-0949">S-adenosyl-L-methionine</keyword>
<keyword evidence="5" id="KW-0408">Iron</keyword>
<keyword evidence="6" id="KW-0411">Iron-sulfur</keyword>
<dbReference type="SUPFAM" id="SSF102114">
    <property type="entry name" value="Radical SAM enzymes"/>
    <property type="match status" value="1"/>
</dbReference>
<dbReference type="PANTHER" id="PTHR30352:SF2">
    <property type="entry name" value="ANAEROBIC RIBONUCLEOSIDE-TRIPHOSPHATE REDUCTASE-ACTIVATING PROTEIN"/>
    <property type="match status" value="1"/>
</dbReference>
<dbReference type="GO" id="GO:0051539">
    <property type="term" value="F:4 iron, 4 sulfur cluster binding"/>
    <property type="evidence" value="ECO:0007669"/>
    <property type="project" value="UniProtKB-KW"/>
</dbReference>
<evidence type="ECO:0000256" key="2">
    <source>
        <dbReference type="ARBA" id="ARBA00022485"/>
    </source>
</evidence>
<dbReference type="InterPro" id="IPR007197">
    <property type="entry name" value="rSAM"/>
</dbReference>
<name>A0A7M4BQ22_9ACTN</name>
<dbReference type="InterPro" id="IPR034457">
    <property type="entry name" value="Organic_radical-activating"/>
</dbReference>
<dbReference type="Gene3D" id="3.20.20.70">
    <property type="entry name" value="Aldolase class I"/>
    <property type="match status" value="1"/>
</dbReference>
<evidence type="ECO:0000256" key="3">
    <source>
        <dbReference type="ARBA" id="ARBA00022691"/>
    </source>
</evidence>
<evidence type="ECO:0000256" key="1">
    <source>
        <dbReference type="ARBA" id="ARBA00001966"/>
    </source>
</evidence>
<dbReference type="SFLD" id="SFLDS00029">
    <property type="entry name" value="Radical_SAM"/>
    <property type="match status" value="1"/>
</dbReference>
<dbReference type="AlphaFoldDB" id="A0A7M4BQ22"/>
<keyword evidence="8" id="KW-1185">Reference proteome</keyword>
<sequence length="217" mass="23347">MTRIDLSRIHFPVTNLGHGTRIGVWVQGCTVHCRGCVSRDTWPARPDDAVEVDAVLDRIAADLPSAHGVTISGGEPTDQPAALHELLAGIDRLRGRRDDLDVLVYTGRSLAEAVELVPGLAGLADVVISEPFLADRVDATLALRGSSNQVVTPMTALGRRRYGRVDADLAHQRDTIGLHVDDDSIWMVGIPRPGDLAELETALAADGITLGRRSWLT</sequence>
<protein>
    <submittedName>
        <fullName evidence="7">Radical activating enzyme</fullName>
    </submittedName>
</protein>
<dbReference type="GO" id="GO:0004748">
    <property type="term" value="F:ribonucleoside-diphosphate reductase activity, thioredoxin disulfide as acceptor"/>
    <property type="evidence" value="ECO:0007669"/>
    <property type="project" value="TreeGrafter"/>
</dbReference>
<gene>
    <name evidence="7" type="ORF">nbrc107697_00220</name>
</gene>
<evidence type="ECO:0000313" key="8">
    <source>
        <dbReference type="Proteomes" id="UP000444980"/>
    </source>
</evidence>
<reference evidence="8" key="1">
    <citation type="submission" date="2019-06" db="EMBL/GenBank/DDBJ databases">
        <title>Gordonia isolated from sludge of a wastewater treatment plant.</title>
        <authorList>
            <person name="Tamura T."/>
            <person name="Aoyama K."/>
            <person name="Kang Y."/>
            <person name="Saito S."/>
            <person name="Akiyama N."/>
            <person name="Yazawa K."/>
            <person name="Gonoi T."/>
            <person name="Mikami Y."/>
        </authorList>
    </citation>
    <scope>NUCLEOTIDE SEQUENCE [LARGE SCALE GENOMIC DNA]</scope>
    <source>
        <strain evidence="8">NBRC 107697</strain>
    </source>
</reference>
<organism evidence="7 8">
    <name type="scientific">Gordonia crocea</name>
    <dbReference type="NCBI Taxonomy" id="589162"/>
    <lineage>
        <taxon>Bacteria</taxon>
        <taxon>Bacillati</taxon>
        <taxon>Actinomycetota</taxon>
        <taxon>Actinomycetes</taxon>
        <taxon>Mycobacteriales</taxon>
        <taxon>Gordoniaceae</taxon>
        <taxon>Gordonia</taxon>
    </lineage>
</organism>
<dbReference type="GO" id="GO:0046872">
    <property type="term" value="F:metal ion binding"/>
    <property type="evidence" value="ECO:0007669"/>
    <property type="project" value="UniProtKB-KW"/>
</dbReference>
<keyword evidence="4" id="KW-0479">Metal-binding</keyword>
<dbReference type="InterPro" id="IPR058240">
    <property type="entry name" value="rSAM_sf"/>
</dbReference>
<proteinExistence type="predicted"/>
<dbReference type="Proteomes" id="UP000444980">
    <property type="component" value="Unassembled WGS sequence"/>
</dbReference>
<dbReference type="RefSeq" id="WP_161925518.1">
    <property type="nucleotide sequence ID" value="NZ_BJOU01000001.1"/>
</dbReference>
<dbReference type="InterPro" id="IPR013785">
    <property type="entry name" value="Aldolase_TIM"/>
</dbReference>
<dbReference type="OrthoDB" id="9782387at2"/>
<comment type="cofactor">
    <cofactor evidence="1">
        <name>[4Fe-4S] cluster</name>
        <dbReference type="ChEBI" id="CHEBI:49883"/>
    </cofactor>
</comment>
<evidence type="ECO:0000256" key="6">
    <source>
        <dbReference type="ARBA" id="ARBA00023014"/>
    </source>
</evidence>
<accession>A0A7M4BQ22</accession>
<dbReference type="EMBL" id="BJOU01000001">
    <property type="protein sequence ID" value="GED95983.1"/>
    <property type="molecule type" value="Genomic_DNA"/>
</dbReference>
<keyword evidence="2" id="KW-0004">4Fe-4S</keyword>
<evidence type="ECO:0000313" key="7">
    <source>
        <dbReference type="EMBL" id="GED95983.1"/>
    </source>
</evidence>
<comment type="caution">
    <text evidence="7">The sequence shown here is derived from an EMBL/GenBank/DDBJ whole genome shotgun (WGS) entry which is preliminary data.</text>
</comment>
<dbReference type="Pfam" id="PF13353">
    <property type="entry name" value="Fer4_12"/>
    <property type="match status" value="1"/>
</dbReference>
<evidence type="ECO:0000256" key="5">
    <source>
        <dbReference type="ARBA" id="ARBA00023004"/>
    </source>
</evidence>
<evidence type="ECO:0000256" key="4">
    <source>
        <dbReference type="ARBA" id="ARBA00022723"/>
    </source>
</evidence>